<feature type="domain" description="DDH" evidence="1">
    <location>
        <begin position="18"/>
        <end position="158"/>
    </location>
</feature>
<evidence type="ECO:0000259" key="2">
    <source>
        <dbReference type="Pfam" id="PF02272"/>
    </source>
</evidence>
<dbReference type="SUPFAM" id="SSF64182">
    <property type="entry name" value="DHH phosphoesterases"/>
    <property type="match status" value="1"/>
</dbReference>
<dbReference type="Proteomes" id="UP000824221">
    <property type="component" value="Unassembled WGS sequence"/>
</dbReference>
<dbReference type="Gene3D" id="3.90.1640.10">
    <property type="entry name" value="inorganic pyrophosphatase (n-terminal core)"/>
    <property type="match status" value="1"/>
</dbReference>
<dbReference type="AlphaFoldDB" id="A0A9D2KFN0"/>
<dbReference type="Pfam" id="PF01368">
    <property type="entry name" value="DHH"/>
    <property type="match status" value="1"/>
</dbReference>
<organism evidence="3 4">
    <name type="scientific">Candidatus Gallimonas gallistercoris</name>
    <dbReference type="NCBI Taxonomy" id="2838602"/>
    <lineage>
        <taxon>Bacteria</taxon>
        <taxon>Bacillati</taxon>
        <taxon>Bacillota</taxon>
        <taxon>Clostridia</taxon>
        <taxon>Candidatus Gallimonas</taxon>
    </lineage>
</organism>
<dbReference type="InterPro" id="IPR003156">
    <property type="entry name" value="DHHA1_dom"/>
</dbReference>
<dbReference type="InterPro" id="IPR038763">
    <property type="entry name" value="DHH_sf"/>
</dbReference>
<reference evidence="3" key="2">
    <citation type="submission" date="2021-04" db="EMBL/GenBank/DDBJ databases">
        <authorList>
            <person name="Gilroy R."/>
        </authorList>
    </citation>
    <scope>NUCLEOTIDE SEQUENCE</scope>
    <source>
        <strain evidence="3">CHK156-179</strain>
    </source>
</reference>
<sequence>MNPISEIAAVLRSLKSAVIFTHMRPDGDAVGSGIALSRALDLLNIPNQLVNEGELPQKFRFLAGAEKFLTRPTLDAEGYICVDSSDERRLGELCKLFLKGAGKGKVTVNIDHHISNTRYCKYNFVRCRSSNCENIAELIEELGVPKDEVISSALMTGIITDSGSFSHSDVNGDTFRAAAQAADGGAKVDRITNELFRRQSKARSELYLGVLSRLRYLLDDKLAVAVVSLEALNAGGLSQSDTEGIVDYALTVDPVEVSICLMEVKKGQYKASFRSKGKVNVNEVAALFGGGGHILASGCMVFGDLEEVVDRLRYAVYSHMGDA</sequence>
<dbReference type="InterPro" id="IPR051319">
    <property type="entry name" value="Oligoribo/pAp-PDE_c-di-AMP_PDE"/>
</dbReference>
<evidence type="ECO:0000259" key="1">
    <source>
        <dbReference type="Pfam" id="PF01368"/>
    </source>
</evidence>
<evidence type="ECO:0000313" key="4">
    <source>
        <dbReference type="Proteomes" id="UP000824221"/>
    </source>
</evidence>
<dbReference type="PANTHER" id="PTHR47618">
    <property type="entry name" value="BIFUNCTIONAL OLIGORIBONUCLEASE AND PAP PHOSPHATASE NRNA"/>
    <property type="match status" value="1"/>
</dbReference>
<dbReference type="Gene3D" id="3.10.310.30">
    <property type="match status" value="1"/>
</dbReference>
<dbReference type="PANTHER" id="PTHR47618:SF1">
    <property type="entry name" value="BIFUNCTIONAL OLIGORIBONUCLEASE AND PAP PHOSPHATASE NRNA"/>
    <property type="match status" value="1"/>
</dbReference>
<protein>
    <submittedName>
        <fullName evidence="3">DHH family phosphoesterase</fullName>
    </submittedName>
</protein>
<feature type="domain" description="DHHA1" evidence="2">
    <location>
        <begin position="221"/>
        <end position="313"/>
    </location>
</feature>
<dbReference type="EMBL" id="DXAJ01000024">
    <property type="protein sequence ID" value="HJA01997.1"/>
    <property type="molecule type" value="Genomic_DNA"/>
</dbReference>
<dbReference type="Pfam" id="PF02272">
    <property type="entry name" value="DHHA1"/>
    <property type="match status" value="1"/>
</dbReference>
<evidence type="ECO:0000313" key="3">
    <source>
        <dbReference type="EMBL" id="HJA01997.1"/>
    </source>
</evidence>
<comment type="caution">
    <text evidence="3">The sequence shown here is derived from an EMBL/GenBank/DDBJ whole genome shotgun (WGS) entry which is preliminary data.</text>
</comment>
<dbReference type="GO" id="GO:0003676">
    <property type="term" value="F:nucleic acid binding"/>
    <property type="evidence" value="ECO:0007669"/>
    <property type="project" value="InterPro"/>
</dbReference>
<name>A0A9D2KFN0_9FIRM</name>
<proteinExistence type="predicted"/>
<accession>A0A9D2KFN0</accession>
<dbReference type="InterPro" id="IPR001667">
    <property type="entry name" value="DDH_dom"/>
</dbReference>
<gene>
    <name evidence="3" type="ORF">H9797_01260</name>
</gene>
<reference evidence="3" key="1">
    <citation type="journal article" date="2021" name="PeerJ">
        <title>Extensive microbial diversity within the chicken gut microbiome revealed by metagenomics and culture.</title>
        <authorList>
            <person name="Gilroy R."/>
            <person name="Ravi A."/>
            <person name="Getino M."/>
            <person name="Pursley I."/>
            <person name="Horton D.L."/>
            <person name="Alikhan N.F."/>
            <person name="Baker D."/>
            <person name="Gharbi K."/>
            <person name="Hall N."/>
            <person name="Watson M."/>
            <person name="Adriaenssens E.M."/>
            <person name="Foster-Nyarko E."/>
            <person name="Jarju S."/>
            <person name="Secka A."/>
            <person name="Antonio M."/>
            <person name="Oren A."/>
            <person name="Chaudhuri R.R."/>
            <person name="La Ragione R."/>
            <person name="Hildebrand F."/>
            <person name="Pallen M.J."/>
        </authorList>
    </citation>
    <scope>NUCLEOTIDE SEQUENCE</scope>
    <source>
        <strain evidence="3">CHK156-179</strain>
    </source>
</reference>